<sequence length="241" mass="24533">MRATRAVTALAVLTVVLAGCTAQDGPEGTPAATTPETDTPGPEPTTEAPDPEPTEDAAATPTDLPADVLPTTSGLAVEAEPREEDDEVTAWRLGCSEQVPADATAMRTVSWGTGELEAPVAVHQVAVFADAEQATAAADDLAAAMQECADAPAEANTTYLLEPVDVGAQGYGLATDYYGTAEGGDLDGVIGTYLVAFRRGNAVALVASEGGEGNVAEVRESVVAESMAAWEGLCRYDSAGC</sequence>
<evidence type="ECO:0000256" key="2">
    <source>
        <dbReference type="SAM" id="SignalP"/>
    </source>
</evidence>
<proteinExistence type="predicted"/>
<evidence type="ECO:0000256" key="1">
    <source>
        <dbReference type="SAM" id="MobiDB-lite"/>
    </source>
</evidence>
<evidence type="ECO:0000313" key="3">
    <source>
        <dbReference type="EMBL" id="MBO1751498.1"/>
    </source>
</evidence>
<feature type="compositionally biased region" description="Low complexity" evidence="1">
    <location>
        <begin position="21"/>
        <end position="48"/>
    </location>
</feature>
<feature type="chain" id="PRO_5038744741" description="Sensor domain-containing protein" evidence="2">
    <location>
        <begin position="19"/>
        <end position="241"/>
    </location>
</feature>
<evidence type="ECO:0008006" key="5">
    <source>
        <dbReference type="Google" id="ProtNLM"/>
    </source>
</evidence>
<comment type="caution">
    <text evidence="3">The sequence shown here is derived from an EMBL/GenBank/DDBJ whole genome shotgun (WGS) entry which is preliminary data.</text>
</comment>
<name>A0A939LPH2_9CELL</name>
<dbReference type="Proteomes" id="UP000664209">
    <property type="component" value="Unassembled WGS sequence"/>
</dbReference>
<organism evidence="3 4">
    <name type="scientific">Actinotalea soli</name>
    <dbReference type="NCBI Taxonomy" id="2819234"/>
    <lineage>
        <taxon>Bacteria</taxon>
        <taxon>Bacillati</taxon>
        <taxon>Actinomycetota</taxon>
        <taxon>Actinomycetes</taxon>
        <taxon>Micrococcales</taxon>
        <taxon>Cellulomonadaceae</taxon>
        <taxon>Actinotalea</taxon>
    </lineage>
</organism>
<dbReference type="EMBL" id="JAGEMK010000002">
    <property type="protein sequence ID" value="MBO1751498.1"/>
    <property type="molecule type" value="Genomic_DNA"/>
</dbReference>
<dbReference type="PROSITE" id="PS51257">
    <property type="entry name" value="PROKAR_LIPOPROTEIN"/>
    <property type="match status" value="1"/>
</dbReference>
<feature type="signal peptide" evidence="2">
    <location>
        <begin position="1"/>
        <end position="18"/>
    </location>
</feature>
<protein>
    <recommendedName>
        <fullName evidence="5">Sensor domain-containing protein</fullName>
    </recommendedName>
</protein>
<dbReference type="AlphaFoldDB" id="A0A939LPH2"/>
<gene>
    <name evidence="3" type="ORF">J4G33_06735</name>
</gene>
<evidence type="ECO:0000313" key="4">
    <source>
        <dbReference type="Proteomes" id="UP000664209"/>
    </source>
</evidence>
<feature type="region of interest" description="Disordered" evidence="1">
    <location>
        <begin position="21"/>
        <end position="69"/>
    </location>
</feature>
<reference evidence="3" key="1">
    <citation type="submission" date="2021-03" db="EMBL/GenBank/DDBJ databases">
        <title>Actinotalea soli sp. nov., isolated from soil.</title>
        <authorList>
            <person name="Ping W."/>
            <person name="Zhang J."/>
        </authorList>
    </citation>
    <scope>NUCLEOTIDE SEQUENCE</scope>
    <source>
        <strain evidence="3">BY-33</strain>
    </source>
</reference>
<keyword evidence="4" id="KW-1185">Reference proteome</keyword>
<dbReference type="RefSeq" id="WP_208055149.1">
    <property type="nucleotide sequence ID" value="NZ_JAGEMK010000002.1"/>
</dbReference>
<keyword evidence="2" id="KW-0732">Signal</keyword>
<accession>A0A939LPH2</accession>